<evidence type="ECO:0000313" key="3">
    <source>
        <dbReference type="EMBL" id="MEL7694505.1"/>
    </source>
</evidence>
<evidence type="ECO:0000313" key="4">
    <source>
        <dbReference type="Proteomes" id="UP001468095"/>
    </source>
</evidence>
<organism evidence="3 4">
    <name type="scientific">Pantoea brenneri</name>
    <dbReference type="NCBI Taxonomy" id="472694"/>
    <lineage>
        <taxon>Bacteria</taxon>
        <taxon>Pseudomonadati</taxon>
        <taxon>Pseudomonadota</taxon>
        <taxon>Gammaproteobacteria</taxon>
        <taxon>Enterobacterales</taxon>
        <taxon>Erwiniaceae</taxon>
        <taxon>Pantoea</taxon>
    </lineage>
</organism>
<dbReference type="Gene3D" id="3.40.50.2000">
    <property type="entry name" value="Glycogen Phosphorylase B"/>
    <property type="match status" value="2"/>
</dbReference>
<reference evidence="3 4" key="1">
    <citation type="submission" date="2024-04" db="EMBL/GenBank/DDBJ databases">
        <authorList>
            <person name="Suleimanova A.D."/>
            <person name="Pudova D.S."/>
            <person name="Shagimardanova E.I."/>
            <person name="Sharipova M.R."/>
        </authorList>
    </citation>
    <scope>NUCLEOTIDE SEQUENCE [LARGE SCALE GENOMIC DNA]</scope>
    <source>
        <strain evidence="3 4">3.1</strain>
    </source>
</reference>
<dbReference type="SUPFAM" id="SSF53756">
    <property type="entry name" value="UDP-Glycosyltransferase/glycogen phosphorylase"/>
    <property type="match status" value="1"/>
</dbReference>
<name>A0ABU9MFM4_9GAMM</name>
<evidence type="ECO:0000259" key="2">
    <source>
        <dbReference type="Pfam" id="PF13477"/>
    </source>
</evidence>
<dbReference type="Pfam" id="PF00534">
    <property type="entry name" value="Glycos_transf_1"/>
    <property type="match status" value="1"/>
</dbReference>
<keyword evidence="4" id="KW-1185">Reference proteome</keyword>
<sequence length="373" mass="42356">MRIVYFVNTAWYFELHWLDRVNKLVDDGYEVHLITCFTDINIKKRLEHLGIKCWNVNIDRFSINIFSNVKNLIAVMKLLNSIKPDLIHTITIKPNLIGGIIARFKSVPQIISIVGLGRVFLKDNLLKKIVTLLYKTVIYKNNKVQIIFEHASDKNTLQKVVSINPCNLYVIDGAGIDTDKFKYHPEKKDGDFTILFASRLLKSKGLEILVESVKKLKAEGVCLELLVAGIIDEEDPDRIPLEQVKEWENEGLLKWLGMRNDVENLLKECNVMVLPTKYAEGIPRIILEACSIGRSCIVGDMPGCKSIIEDKVNGVVLKQHSVDALSASLKFLAQNPGIRKSYGFKSSEIIKRKFSKEIIIGKTLEVYKKALCK</sequence>
<protein>
    <submittedName>
        <fullName evidence="3">Glycosyltransferase family 4 protein</fullName>
    </submittedName>
</protein>
<feature type="domain" description="Glycosyltransferase subfamily 4-like N-terminal" evidence="2">
    <location>
        <begin position="2"/>
        <end position="143"/>
    </location>
</feature>
<dbReference type="RefSeq" id="WP_031375339.1">
    <property type="nucleotide sequence ID" value="NZ_DAMBVF010000012.1"/>
</dbReference>
<dbReference type="EMBL" id="JBCGBG010000001">
    <property type="protein sequence ID" value="MEL7694505.1"/>
    <property type="molecule type" value="Genomic_DNA"/>
</dbReference>
<dbReference type="PANTHER" id="PTHR12526">
    <property type="entry name" value="GLYCOSYLTRANSFERASE"/>
    <property type="match status" value="1"/>
</dbReference>
<proteinExistence type="predicted"/>
<gene>
    <name evidence="3" type="ORF">AABB92_02345</name>
</gene>
<accession>A0ABU9MFM4</accession>
<feature type="domain" description="Glycosyl transferase family 1" evidence="1">
    <location>
        <begin position="181"/>
        <end position="342"/>
    </location>
</feature>
<evidence type="ECO:0000259" key="1">
    <source>
        <dbReference type="Pfam" id="PF00534"/>
    </source>
</evidence>
<dbReference type="Proteomes" id="UP001468095">
    <property type="component" value="Unassembled WGS sequence"/>
</dbReference>
<dbReference type="PANTHER" id="PTHR12526:SF638">
    <property type="entry name" value="SPORE COAT PROTEIN SA"/>
    <property type="match status" value="1"/>
</dbReference>
<dbReference type="CDD" id="cd03808">
    <property type="entry name" value="GT4_CapM-like"/>
    <property type="match status" value="1"/>
</dbReference>
<comment type="caution">
    <text evidence="3">The sequence shown here is derived from an EMBL/GenBank/DDBJ whole genome shotgun (WGS) entry which is preliminary data.</text>
</comment>
<dbReference type="InterPro" id="IPR001296">
    <property type="entry name" value="Glyco_trans_1"/>
</dbReference>
<dbReference type="InterPro" id="IPR028098">
    <property type="entry name" value="Glyco_trans_4-like_N"/>
</dbReference>
<dbReference type="Pfam" id="PF13477">
    <property type="entry name" value="Glyco_trans_4_2"/>
    <property type="match status" value="1"/>
</dbReference>